<keyword evidence="3" id="KW-1185">Reference proteome</keyword>
<keyword evidence="1" id="KW-0812">Transmembrane</keyword>
<dbReference type="AlphaFoldDB" id="A0A5C3LLV9"/>
<protein>
    <submittedName>
        <fullName evidence="2">Uncharacterized protein</fullName>
    </submittedName>
</protein>
<name>A0A5C3LLV9_9AGAR</name>
<feature type="transmembrane region" description="Helical" evidence="1">
    <location>
        <begin position="36"/>
        <end position="57"/>
    </location>
</feature>
<dbReference type="Proteomes" id="UP000308652">
    <property type="component" value="Unassembled WGS sequence"/>
</dbReference>
<reference evidence="2 3" key="1">
    <citation type="journal article" date="2019" name="Nat. Ecol. Evol.">
        <title>Megaphylogeny resolves global patterns of mushroom evolution.</title>
        <authorList>
            <person name="Varga T."/>
            <person name="Krizsan K."/>
            <person name="Foldi C."/>
            <person name="Dima B."/>
            <person name="Sanchez-Garcia M."/>
            <person name="Sanchez-Ramirez S."/>
            <person name="Szollosi G.J."/>
            <person name="Szarkandi J.G."/>
            <person name="Papp V."/>
            <person name="Albert L."/>
            <person name="Andreopoulos W."/>
            <person name="Angelini C."/>
            <person name="Antonin V."/>
            <person name="Barry K.W."/>
            <person name="Bougher N.L."/>
            <person name="Buchanan P."/>
            <person name="Buyck B."/>
            <person name="Bense V."/>
            <person name="Catcheside P."/>
            <person name="Chovatia M."/>
            <person name="Cooper J."/>
            <person name="Damon W."/>
            <person name="Desjardin D."/>
            <person name="Finy P."/>
            <person name="Geml J."/>
            <person name="Haridas S."/>
            <person name="Hughes K."/>
            <person name="Justo A."/>
            <person name="Karasinski D."/>
            <person name="Kautmanova I."/>
            <person name="Kiss B."/>
            <person name="Kocsube S."/>
            <person name="Kotiranta H."/>
            <person name="LaButti K.M."/>
            <person name="Lechner B.E."/>
            <person name="Liimatainen K."/>
            <person name="Lipzen A."/>
            <person name="Lukacs Z."/>
            <person name="Mihaltcheva S."/>
            <person name="Morgado L.N."/>
            <person name="Niskanen T."/>
            <person name="Noordeloos M.E."/>
            <person name="Ohm R.A."/>
            <person name="Ortiz-Santana B."/>
            <person name="Ovrebo C."/>
            <person name="Racz N."/>
            <person name="Riley R."/>
            <person name="Savchenko A."/>
            <person name="Shiryaev A."/>
            <person name="Soop K."/>
            <person name="Spirin V."/>
            <person name="Szebenyi C."/>
            <person name="Tomsovsky M."/>
            <person name="Tulloss R.E."/>
            <person name="Uehling J."/>
            <person name="Grigoriev I.V."/>
            <person name="Vagvolgyi C."/>
            <person name="Papp T."/>
            <person name="Martin F.M."/>
            <person name="Miettinen O."/>
            <person name="Hibbett D.S."/>
            <person name="Nagy L.G."/>
        </authorList>
    </citation>
    <scope>NUCLEOTIDE SEQUENCE [LARGE SCALE GENOMIC DNA]</scope>
    <source>
        <strain evidence="2 3">CBS 166.37</strain>
    </source>
</reference>
<evidence type="ECO:0000313" key="2">
    <source>
        <dbReference type="EMBL" id="TFK32906.1"/>
    </source>
</evidence>
<gene>
    <name evidence="2" type="ORF">BDQ12DRAFT_691879</name>
</gene>
<evidence type="ECO:0000256" key="1">
    <source>
        <dbReference type="SAM" id="Phobius"/>
    </source>
</evidence>
<keyword evidence="1" id="KW-1133">Transmembrane helix</keyword>
<accession>A0A5C3LLV9</accession>
<keyword evidence="1" id="KW-0472">Membrane</keyword>
<organism evidence="2 3">
    <name type="scientific">Crucibulum laeve</name>
    <dbReference type="NCBI Taxonomy" id="68775"/>
    <lineage>
        <taxon>Eukaryota</taxon>
        <taxon>Fungi</taxon>
        <taxon>Dikarya</taxon>
        <taxon>Basidiomycota</taxon>
        <taxon>Agaricomycotina</taxon>
        <taxon>Agaricomycetes</taxon>
        <taxon>Agaricomycetidae</taxon>
        <taxon>Agaricales</taxon>
        <taxon>Agaricineae</taxon>
        <taxon>Nidulariaceae</taxon>
        <taxon>Crucibulum</taxon>
    </lineage>
</organism>
<proteinExistence type="predicted"/>
<dbReference type="EMBL" id="ML213660">
    <property type="protein sequence ID" value="TFK32906.1"/>
    <property type="molecule type" value="Genomic_DNA"/>
</dbReference>
<sequence>MKDRSALDNGSPWKQGGYALEARLAGEVMRLRDGRAYWRIGLAIVTTVQTGPFIHLLSTSRRRSSPINASHGTSCNFHAGRAYYQV</sequence>
<evidence type="ECO:0000313" key="3">
    <source>
        <dbReference type="Proteomes" id="UP000308652"/>
    </source>
</evidence>